<dbReference type="InterPro" id="IPR001041">
    <property type="entry name" value="2Fe-2S_ferredoxin-type"/>
</dbReference>
<evidence type="ECO:0000256" key="4">
    <source>
        <dbReference type="ARBA" id="ARBA00023004"/>
    </source>
</evidence>
<evidence type="ECO:0000313" key="8">
    <source>
        <dbReference type="EMBL" id="PKA64216.1"/>
    </source>
</evidence>
<dbReference type="GO" id="GO:0005739">
    <property type="term" value="C:mitochondrion"/>
    <property type="evidence" value="ECO:0007669"/>
    <property type="project" value="TreeGrafter"/>
</dbReference>
<dbReference type="InterPro" id="IPR036010">
    <property type="entry name" value="2Fe-2S_ferredoxin-like_sf"/>
</dbReference>
<name>A0A2I0B8V1_9ASPA</name>
<dbReference type="STRING" id="1088818.A0A2I0B8V1"/>
<dbReference type="SUPFAM" id="SSF54292">
    <property type="entry name" value="2Fe-2S ferredoxin-like"/>
    <property type="match status" value="1"/>
</dbReference>
<keyword evidence="9" id="KW-1185">Reference proteome</keyword>
<keyword evidence="4" id="KW-0408">Iron</keyword>
<dbReference type="EMBL" id="KZ451905">
    <property type="protein sequence ID" value="PKA64216.1"/>
    <property type="molecule type" value="Genomic_DNA"/>
</dbReference>
<accession>A0A2I0B8V1</accession>
<evidence type="ECO:0000256" key="5">
    <source>
        <dbReference type="ARBA" id="ARBA00023014"/>
    </source>
</evidence>
<reference evidence="8 9" key="1">
    <citation type="journal article" date="2017" name="Nature">
        <title>The Apostasia genome and the evolution of orchids.</title>
        <authorList>
            <person name="Zhang G.Q."/>
            <person name="Liu K.W."/>
            <person name="Li Z."/>
            <person name="Lohaus R."/>
            <person name="Hsiao Y.Y."/>
            <person name="Niu S.C."/>
            <person name="Wang J.Y."/>
            <person name="Lin Y.C."/>
            <person name="Xu Q."/>
            <person name="Chen L.J."/>
            <person name="Yoshida K."/>
            <person name="Fujiwara S."/>
            <person name="Wang Z.W."/>
            <person name="Zhang Y.Q."/>
            <person name="Mitsuda N."/>
            <person name="Wang M."/>
            <person name="Liu G.H."/>
            <person name="Pecoraro L."/>
            <person name="Huang H.X."/>
            <person name="Xiao X.J."/>
            <person name="Lin M."/>
            <person name="Wu X.Y."/>
            <person name="Wu W.L."/>
            <person name="Chen Y.Y."/>
            <person name="Chang S.B."/>
            <person name="Sakamoto S."/>
            <person name="Ohme-Takagi M."/>
            <person name="Yagi M."/>
            <person name="Zeng S.J."/>
            <person name="Shen C.Y."/>
            <person name="Yeh C.M."/>
            <person name="Luo Y.B."/>
            <person name="Tsai W.C."/>
            <person name="Van de Peer Y."/>
            <person name="Liu Z.J."/>
        </authorList>
    </citation>
    <scope>NUCLEOTIDE SEQUENCE [LARGE SCALE GENOMIC DNA]</scope>
    <source>
        <strain evidence="9">cv. Shenzhen</strain>
        <tissue evidence="8">Stem</tissue>
    </source>
</reference>
<dbReference type="GO" id="GO:0140647">
    <property type="term" value="P:P450-containing electron transport chain"/>
    <property type="evidence" value="ECO:0007669"/>
    <property type="project" value="InterPro"/>
</dbReference>
<evidence type="ECO:0000313" key="9">
    <source>
        <dbReference type="Proteomes" id="UP000236161"/>
    </source>
</evidence>
<organism evidence="8 9">
    <name type="scientific">Apostasia shenzhenica</name>
    <dbReference type="NCBI Taxonomy" id="1088818"/>
    <lineage>
        <taxon>Eukaryota</taxon>
        <taxon>Viridiplantae</taxon>
        <taxon>Streptophyta</taxon>
        <taxon>Embryophyta</taxon>
        <taxon>Tracheophyta</taxon>
        <taxon>Spermatophyta</taxon>
        <taxon>Magnoliopsida</taxon>
        <taxon>Liliopsida</taxon>
        <taxon>Asparagales</taxon>
        <taxon>Orchidaceae</taxon>
        <taxon>Apostasioideae</taxon>
        <taxon>Apostasia</taxon>
    </lineage>
</organism>
<dbReference type="Pfam" id="PF00111">
    <property type="entry name" value="Fer2"/>
    <property type="match status" value="1"/>
</dbReference>
<proteinExistence type="inferred from homology"/>
<sequence length="215" mass="23702">MAAASFLSASLLRKPAPLLFPCSSPSPSSDSGSSDRPLRRIRKIHCSSSKASRSPELEKPQIEIEFVGPKAGADGFYPVDRATAISGEKLLRNIMLENKIELYAAYGKVLNCGGGGSCGTCIVEIVDGMDLLNDKTDTEKRYLKKKPDSWRLACQTIVGNEETSGKVIFCLHSSLKQQFLSNQLLHRAYESGLIGDLVKLDLFYFYSMYFQKCNS</sequence>
<evidence type="ECO:0000256" key="2">
    <source>
        <dbReference type="ARBA" id="ARBA00022714"/>
    </source>
</evidence>
<keyword evidence="5" id="KW-0411">Iron-sulfur</keyword>
<dbReference type="GO" id="GO:0009055">
    <property type="term" value="F:electron transfer activity"/>
    <property type="evidence" value="ECO:0007669"/>
    <property type="project" value="TreeGrafter"/>
</dbReference>
<evidence type="ECO:0000256" key="1">
    <source>
        <dbReference type="ARBA" id="ARBA00010914"/>
    </source>
</evidence>
<dbReference type="GO" id="GO:0051537">
    <property type="term" value="F:2 iron, 2 sulfur cluster binding"/>
    <property type="evidence" value="ECO:0007669"/>
    <property type="project" value="UniProtKB-KW"/>
</dbReference>
<dbReference type="InterPro" id="IPR001055">
    <property type="entry name" value="Adrenodoxin-like"/>
</dbReference>
<dbReference type="InterPro" id="IPR012675">
    <property type="entry name" value="Beta-grasp_dom_sf"/>
</dbReference>
<comment type="similarity">
    <text evidence="1">Belongs to the adrenodoxin/putidaredoxin family.</text>
</comment>
<keyword evidence="2" id="KW-0001">2Fe-2S</keyword>
<dbReference type="PANTHER" id="PTHR23426">
    <property type="entry name" value="FERREDOXIN/ADRENODOXIN"/>
    <property type="match status" value="1"/>
</dbReference>
<dbReference type="Gene3D" id="3.10.20.30">
    <property type="match status" value="1"/>
</dbReference>
<dbReference type="OrthoDB" id="5987010at2759"/>
<evidence type="ECO:0000259" key="7">
    <source>
        <dbReference type="Pfam" id="PF00111"/>
    </source>
</evidence>
<dbReference type="PANTHER" id="PTHR23426:SF65">
    <property type="entry name" value="FERREDOXIN-2, MITOCHONDRIAL"/>
    <property type="match status" value="1"/>
</dbReference>
<keyword evidence="3" id="KW-0479">Metal-binding</keyword>
<dbReference type="AlphaFoldDB" id="A0A2I0B8V1"/>
<protein>
    <recommendedName>
        <fullName evidence="7">2Fe-2S ferredoxin-type domain-containing protein</fullName>
    </recommendedName>
</protein>
<gene>
    <name evidence="8" type="ORF">AXF42_Ash009436</name>
</gene>
<feature type="domain" description="2Fe-2S ferredoxin-type" evidence="7">
    <location>
        <begin position="110"/>
        <end position="158"/>
    </location>
</feature>
<comment type="cofactor">
    <cofactor evidence="6">
        <name>[2Fe-2S] cluster</name>
        <dbReference type="ChEBI" id="CHEBI:190135"/>
    </cofactor>
</comment>
<dbReference type="GO" id="GO:0046872">
    <property type="term" value="F:metal ion binding"/>
    <property type="evidence" value="ECO:0007669"/>
    <property type="project" value="UniProtKB-KW"/>
</dbReference>
<dbReference type="Proteomes" id="UP000236161">
    <property type="component" value="Unassembled WGS sequence"/>
</dbReference>
<evidence type="ECO:0000256" key="3">
    <source>
        <dbReference type="ARBA" id="ARBA00022723"/>
    </source>
</evidence>
<evidence type="ECO:0000256" key="6">
    <source>
        <dbReference type="ARBA" id="ARBA00034078"/>
    </source>
</evidence>